<dbReference type="PROSITE" id="PS00086">
    <property type="entry name" value="CYTOCHROME_P450"/>
    <property type="match status" value="1"/>
</dbReference>
<comment type="caution">
    <text evidence="3">The sequence shown here is derived from an EMBL/GenBank/DDBJ whole genome shotgun (WGS) entry which is preliminary data.</text>
</comment>
<keyword evidence="2" id="KW-0408">Iron</keyword>
<proteinExistence type="inferred from homology"/>
<keyword evidence="2" id="KW-0560">Oxidoreductase</keyword>
<protein>
    <submittedName>
        <fullName evidence="3">Cytochrome P450</fullName>
    </submittedName>
</protein>
<dbReference type="PRINTS" id="PR00359">
    <property type="entry name" value="BP450"/>
</dbReference>
<dbReference type="AlphaFoldDB" id="A0A919JPW9"/>
<name>A0A919JPW9_9ACTN</name>
<evidence type="ECO:0000313" key="4">
    <source>
        <dbReference type="Proteomes" id="UP000636960"/>
    </source>
</evidence>
<dbReference type="SUPFAM" id="SSF48264">
    <property type="entry name" value="Cytochrome P450"/>
    <property type="match status" value="1"/>
</dbReference>
<organism evidence="3 4">
    <name type="scientific">Paractinoplanes rishiriensis</name>
    <dbReference type="NCBI Taxonomy" id="1050105"/>
    <lineage>
        <taxon>Bacteria</taxon>
        <taxon>Bacillati</taxon>
        <taxon>Actinomycetota</taxon>
        <taxon>Actinomycetes</taxon>
        <taxon>Micromonosporales</taxon>
        <taxon>Micromonosporaceae</taxon>
        <taxon>Paractinoplanes</taxon>
    </lineage>
</organism>
<dbReference type="GO" id="GO:0020037">
    <property type="term" value="F:heme binding"/>
    <property type="evidence" value="ECO:0007669"/>
    <property type="project" value="InterPro"/>
</dbReference>
<keyword evidence="4" id="KW-1185">Reference proteome</keyword>
<evidence type="ECO:0000313" key="3">
    <source>
        <dbReference type="EMBL" id="GIE92956.1"/>
    </source>
</evidence>
<dbReference type="Gene3D" id="1.10.630.10">
    <property type="entry name" value="Cytochrome P450"/>
    <property type="match status" value="1"/>
</dbReference>
<dbReference type="InterPro" id="IPR036396">
    <property type="entry name" value="Cyt_P450_sf"/>
</dbReference>
<evidence type="ECO:0000256" key="2">
    <source>
        <dbReference type="RuleBase" id="RU000461"/>
    </source>
</evidence>
<dbReference type="GO" id="GO:0005506">
    <property type="term" value="F:iron ion binding"/>
    <property type="evidence" value="ECO:0007669"/>
    <property type="project" value="InterPro"/>
</dbReference>
<dbReference type="Pfam" id="PF00067">
    <property type="entry name" value="p450"/>
    <property type="match status" value="1"/>
</dbReference>
<dbReference type="CDD" id="cd11037">
    <property type="entry name" value="CYP199A2-like"/>
    <property type="match status" value="1"/>
</dbReference>
<dbReference type="InterPro" id="IPR001128">
    <property type="entry name" value="Cyt_P450"/>
</dbReference>
<dbReference type="Proteomes" id="UP000636960">
    <property type="component" value="Unassembled WGS sequence"/>
</dbReference>
<dbReference type="InterPro" id="IPR002397">
    <property type="entry name" value="Cyt_P450_B"/>
</dbReference>
<dbReference type="InterPro" id="IPR017972">
    <property type="entry name" value="Cyt_P450_CS"/>
</dbReference>
<dbReference type="PANTHER" id="PTHR46696:SF1">
    <property type="entry name" value="CYTOCHROME P450 YJIB-RELATED"/>
    <property type="match status" value="1"/>
</dbReference>
<dbReference type="GO" id="GO:0004497">
    <property type="term" value="F:monooxygenase activity"/>
    <property type="evidence" value="ECO:0007669"/>
    <property type="project" value="UniProtKB-KW"/>
</dbReference>
<dbReference type="PANTHER" id="PTHR46696">
    <property type="entry name" value="P450, PUTATIVE (EUROFUNG)-RELATED"/>
    <property type="match status" value="1"/>
</dbReference>
<dbReference type="GO" id="GO:0016705">
    <property type="term" value="F:oxidoreductase activity, acting on paired donors, with incorporation or reduction of molecular oxygen"/>
    <property type="evidence" value="ECO:0007669"/>
    <property type="project" value="InterPro"/>
</dbReference>
<dbReference type="EMBL" id="BOMV01000005">
    <property type="protein sequence ID" value="GIE92956.1"/>
    <property type="molecule type" value="Genomic_DNA"/>
</dbReference>
<comment type="similarity">
    <text evidence="1 2">Belongs to the cytochrome P450 family.</text>
</comment>
<gene>
    <name evidence="3" type="ORF">Ari01nite_04210</name>
</gene>
<keyword evidence="2" id="KW-0479">Metal-binding</keyword>
<accession>A0A919JPW9</accession>
<sequence>MMHSVPNSVIPGRLDVTVTTETPTSDLDLYSDESVIAPYDNYRQLRESGPAVWLSRYQVWALARHAEIYAALHDHETFSSGSGVGLSEELNKVMAGGTIASDPPEHDQIRRVIGRQLTPKALRHHQEHVRHRAAVLVHELVERRSFDAVPEFAQRFPVSLVPDLLGWPEDETGKLLEWAGAGFNALGPMNERTMAGFPVLKGLWEFLDQLAVSRNLRADTWGANLVAAVDAGEVPAAKLPVLLGDFLVPSLDTTVSALASAIWLFGTHPEQWQRVRADPSLIPAAFNEIVRYETPARGFCRLVTRDHELPGGVRLTAGSRVFLLFASANRDERVFPEPDTFDVTRPNVAMHLAFGHGIHGCVGQGLARMEAHALLAELAARVEHIEVGPPVWRRHNTIRGLAELPTTLHS</sequence>
<evidence type="ECO:0000256" key="1">
    <source>
        <dbReference type="ARBA" id="ARBA00010617"/>
    </source>
</evidence>
<reference evidence="3" key="1">
    <citation type="submission" date="2021-01" db="EMBL/GenBank/DDBJ databases">
        <title>Whole genome shotgun sequence of Actinoplanes rishiriensis NBRC 108556.</title>
        <authorList>
            <person name="Komaki H."/>
            <person name="Tamura T."/>
        </authorList>
    </citation>
    <scope>NUCLEOTIDE SEQUENCE</scope>
    <source>
        <strain evidence="3">NBRC 108556</strain>
    </source>
</reference>
<keyword evidence="2" id="KW-0349">Heme</keyword>
<keyword evidence="2" id="KW-0503">Monooxygenase</keyword>